<dbReference type="AlphaFoldDB" id="A0A4U5QSP8"/>
<dbReference type="Pfam" id="PF04145">
    <property type="entry name" value="Ctr"/>
    <property type="match status" value="1"/>
</dbReference>
<feature type="transmembrane region" description="Helical" evidence="6">
    <location>
        <begin position="51"/>
        <end position="74"/>
    </location>
</feature>
<keyword evidence="5 6" id="KW-0472">Membrane</keyword>
<dbReference type="GO" id="GO:0005886">
    <property type="term" value="C:plasma membrane"/>
    <property type="evidence" value="ECO:0007669"/>
    <property type="project" value="TreeGrafter"/>
</dbReference>
<reference evidence="7" key="1">
    <citation type="submission" date="2018-10" db="EMBL/GenBank/DDBJ databases">
        <title>Population genomic analysis revealed the cold adaptation of white poplar.</title>
        <authorList>
            <person name="Liu Y.-J."/>
        </authorList>
    </citation>
    <scope>NUCLEOTIDE SEQUENCE [LARGE SCALE GENOMIC DNA]</scope>
    <source>
        <strain evidence="7">PAL-ZL1</strain>
    </source>
</reference>
<evidence type="ECO:0000313" key="7">
    <source>
        <dbReference type="EMBL" id="TKS13429.1"/>
    </source>
</evidence>
<gene>
    <name evidence="7" type="ORF">D5086_0000057420</name>
</gene>
<evidence type="ECO:0000256" key="1">
    <source>
        <dbReference type="ARBA" id="ARBA00006921"/>
    </source>
</evidence>
<comment type="caution">
    <text evidence="7">The sequence shown here is derived from an EMBL/GenBank/DDBJ whole genome shotgun (WGS) entry which is preliminary data.</text>
</comment>
<dbReference type="InterPro" id="IPR007274">
    <property type="entry name" value="Cop_transporter"/>
</dbReference>
<evidence type="ECO:0000256" key="5">
    <source>
        <dbReference type="ARBA" id="ARBA00023136"/>
    </source>
</evidence>
<keyword evidence="6" id="KW-0813">Transport</keyword>
<name>A0A4U5QSP8_POPAL</name>
<evidence type="ECO:0000256" key="4">
    <source>
        <dbReference type="ARBA" id="ARBA00022989"/>
    </source>
</evidence>
<keyword evidence="6" id="KW-0186">Copper</keyword>
<keyword evidence="6" id="KW-0406">Ion transport</keyword>
<evidence type="ECO:0000256" key="3">
    <source>
        <dbReference type="ARBA" id="ARBA00022796"/>
    </source>
</evidence>
<dbReference type="PANTHER" id="PTHR12483">
    <property type="entry name" value="SOLUTE CARRIER FAMILY 31 COPPER TRANSPORTERS"/>
    <property type="match status" value="1"/>
</dbReference>
<dbReference type="PANTHER" id="PTHR12483:SF85">
    <property type="entry name" value="COPPER TRANSPORT PROTEIN"/>
    <property type="match status" value="1"/>
</dbReference>
<protein>
    <recommendedName>
        <fullName evidence="6">Copper transport protein</fullName>
    </recommendedName>
</protein>
<dbReference type="GO" id="GO:0005375">
    <property type="term" value="F:copper ion transmembrane transporter activity"/>
    <property type="evidence" value="ECO:0007669"/>
    <property type="project" value="UniProtKB-UniRule"/>
</dbReference>
<evidence type="ECO:0000256" key="2">
    <source>
        <dbReference type="ARBA" id="ARBA00022692"/>
    </source>
</evidence>
<evidence type="ECO:0000256" key="6">
    <source>
        <dbReference type="RuleBase" id="RU367022"/>
    </source>
</evidence>
<accession>A0A4U5QSP8</accession>
<keyword evidence="4 6" id="KW-1133">Transmembrane helix</keyword>
<proteinExistence type="inferred from homology"/>
<comment type="similarity">
    <text evidence="1 6">Belongs to the copper transporter (Ctr) (TC 1.A.56) family. SLC31A subfamily.</text>
</comment>
<organism evidence="7">
    <name type="scientific">Populus alba</name>
    <name type="common">White poplar</name>
    <dbReference type="NCBI Taxonomy" id="43335"/>
    <lineage>
        <taxon>Eukaryota</taxon>
        <taxon>Viridiplantae</taxon>
        <taxon>Streptophyta</taxon>
        <taxon>Embryophyta</taxon>
        <taxon>Tracheophyta</taxon>
        <taxon>Spermatophyta</taxon>
        <taxon>Magnoliopsida</taxon>
        <taxon>eudicotyledons</taxon>
        <taxon>Gunneridae</taxon>
        <taxon>Pentapetalae</taxon>
        <taxon>rosids</taxon>
        <taxon>fabids</taxon>
        <taxon>Malpighiales</taxon>
        <taxon>Salicaceae</taxon>
        <taxon>Saliceae</taxon>
        <taxon>Populus</taxon>
    </lineage>
</organism>
<keyword evidence="2 6" id="KW-0812">Transmembrane</keyword>
<sequence length="148" mass="15870">MSQGHDHDGMDPGSMSDGGMHMSPSDMMMHTSFYWGKDAIILFSGWPNGSLGMYILAFFCVFLLAAAIEIFSVSPTAKTGTDNPRAGALIQTCVYAVRVCFAYMVMLAVMSFNLGIFIAAVAGHTVGFFLVKVRALAIASQIETAPKV</sequence>
<keyword evidence="3 6" id="KW-0187">Copper transport</keyword>
<dbReference type="EMBL" id="RCHU01000138">
    <property type="protein sequence ID" value="TKS13429.1"/>
    <property type="molecule type" value="Genomic_DNA"/>
</dbReference>
<comment type="subcellular location">
    <subcellularLocation>
        <location evidence="6">Membrane</location>
        <topology evidence="6">Multi-pass membrane protein</topology>
    </subcellularLocation>
</comment>